<evidence type="ECO:0000313" key="2">
    <source>
        <dbReference type="EMBL" id="TAI48834.1"/>
    </source>
</evidence>
<dbReference type="InterPro" id="IPR025685">
    <property type="entry name" value="YoaP-like_dom"/>
</dbReference>
<dbReference type="GO" id="GO:0016747">
    <property type="term" value="F:acyltransferase activity, transferring groups other than amino-acyl groups"/>
    <property type="evidence" value="ECO:0007669"/>
    <property type="project" value="InterPro"/>
</dbReference>
<dbReference type="AlphaFoldDB" id="A0A4Q8QG15"/>
<evidence type="ECO:0000259" key="1">
    <source>
        <dbReference type="PROSITE" id="PS51186"/>
    </source>
</evidence>
<dbReference type="SUPFAM" id="SSF55729">
    <property type="entry name" value="Acyl-CoA N-acyltransferases (Nat)"/>
    <property type="match status" value="1"/>
</dbReference>
<proteinExistence type="predicted"/>
<reference evidence="2 3" key="1">
    <citation type="submission" date="2019-02" db="EMBL/GenBank/DDBJ databases">
        <title>Draft genome sequence of Muricauda sp. 176CP4-71.</title>
        <authorList>
            <person name="Park J.-S."/>
        </authorList>
    </citation>
    <scope>NUCLEOTIDE SEQUENCE [LARGE SCALE GENOMIC DNA]</scope>
    <source>
        <strain evidence="2 3">176CP4-71</strain>
    </source>
</reference>
<dbReference type="InterPro" id="IPR000182">
    <property type="entry name" value="GNAT_dom"/>
</dbReference>
<dbReference type="InterPro" id="IPR016181">
    <property type="entry name" value="Acyl_CoA_acyltransferase"/>
</dbReference>
<keyword evidence="2" id="KW-0808">Transferase</keyword>
<feature type="domain" description="N-acetyltransferase" evidence="1">
    <location>
        <begin position="4"/>
        <end position="154"/>
    </location>
</feature>
<dbReference type="PROSITE" id="PS51186">
    <property type="entry name" value="GNAT"/>
    <property type="match status" value="1"/>
</dbReference>
<name>A0A4Q8QG15_9FLAO</name>
<sequence length="259" mass="29565">MENVAITQVTPQNAKEETLFCVKDVKSTAFACKHQWYTERYAEGLRINILKGDKNRMIGFIEYVPAQSAWRPVDGPDFMFIHCMYVYSKKDRNQGYGSLLVEECEKQALANGMSGVCVMASKGSWMADSDIFAKNGYQVVDTRGRFDLLSKKWNSKASDPKLRDWERQQSQYQGWHLIYADQCPWHEKSVEAMLHAAADFEVDLKVEKLNTAEEAKNAPSGFGVFSLMHDGKLVEDHYLSGTRFRNILKKKHTLGQASQ</sequence>
<accession>A0A4Q8QG15</accession>
<dbReference type="EMBL" id="SGIU01000001">
    <property type="protein sequence ID" value="TAI48834.1"/>
    <property type="molecule type" value="Genomic_DNA"/>
</dbReference>
<gene>
    <name evidence="2" type="ORF">EW142_03275</name>
</gene>
<dbReference type="Pfam" id="PF00583">
    <property type="entry name" value="Acetyltransf_1"/>
    <property type="match status" value="1"/>
</dbReference>
<dbReference type="Proteomes" id="UP000291981">
    <property type="component" value="Unassembled WGS sequence"/>
</dbReference>
<protein>
    <submittedName>
        <fullName evidence="2">GNAT family N-acetyltransferase</fullName>
    </submittedName>
</protein>
<evidence type="ECO:0000313" key="3">
    <source>
        <dbReference type="Proteomes" id="UP000291981"/>
    </source>
</evidence>
<dbReference type="CDD" id="cd04301">
    <property type="entry name" value="NAT_SF"/>
    <property type="match status" value="1"/>
</dbReference>
<dbReference type="RefSeq" id="WP_130609601.1">
    <property type="nucleotide sequence ID" value="NZ_SGIU01000001.1"/>
</dbReference>
<dbReference type="Gene3D" id="3.40.630.30">
    <property type="match status" value="1"/>
</dbReference>
<dbReference type="Pfam" id="PF14268">
    <property type="entry name" value="YoaP"/>
    <property type="match status" value="1"/>
</dbReference>
<comment type="caution">
    <text evidence="2">The sequence shown here is derived from an EMBL/GenBank/DDBJ whole genome shotgun (WGS) entry which is preliminary data.</text>
</comment>
<keyword evidence="3" id="KW-1185">Reference proteome</keyword>
<dbReference type="OrthoDB" id="3172674at2"/>
<organism evidence="2 3">
    <name type="scientific">Flagellimonas allohymeniacidonis</name>
    <dbReference type="NCBI Taxonomy" id="2517819"/>
    <lineage>
        <taxon>Bacteria</taxon>
        <taxon>Pseudomonadati</taxon>
        <taxon>Bacteroidota</taxon>
        <taxon>Flavobacteriia</taxon>
        <taxon>Flavobacteriales</taxon>
        <taxon>Flavobacteriaceae</taxon>
        <taxon>Flagellimonas</taxon>
    </lineage>
</organism>